<comment type="cofactor">
    <cofactor evidence="7">
        <name>Mg(2+)</name>
        <dbReference type="ChEBI" id="CHEBI:18420"/>
    </cofactor>
    <text evidence="7">Binds 1 Mg(2+) ion per subunit.</text>
</comment>
<dbReference type="InterPro" id="IPR031322">
    <property type="entry name" value="Shikimate/glucono_kinase"/>
</dbReference>
<sequence length="171" mass="19393">MQIVLIGYMGSGKSTVGKELAKQLKINFLDLDSYIEQKYEMTISELFSAKGEIFFRKAEIVCLNEVFASKEDFVLSTGGGTPCYGDNINVMTSNTKNVFYLNVPIPELIKRLVKEKEHRPLIANIPENELPEFLGAHLFERSYFYTKAHHTILVQQKEASKVVNEIVAKLV</sequence>
<keyword evidence="4 7" id="KW-0418">Kinase</keyword>
<dbReference type="HAMAP" id="MF_00109">
    <property type="entry name" value="Shikimate_kinase"/>
    <property type="match status" value="1"/>
</dbReference>
<dbReference type="GO" id="GO:0008652">
    <property type="term" value="P:amino acid biosynthetic process"/>
    <property type="evidence" value="ECO:0007669"/>
    <property type="project" value="UniProtKB-KW"/>
</dbReference>
<feature type="binding site" evidence="7">
    <location>
        <position position="141"/>
    </location>
    <ligand>
        <name>substrate</name>
    </ligand>
</feature>
<keyword evidence="7" id="KW-0963">Cytoplasm</keyword>
<evidence type="ECO:0000256" key="4">
    <source>
        <dbReference type="ARBA" id="ARBA00022777"/>
    </source>
</evidence>
<dbReference type="CDD" id="cd00464">
    <property type="entry name" value="SK"/>
    <property type="match status" value="1"/>
</dbReference>
<feature type="binding site" evidence="7">
    <location>
        <begin position="10"/>
        <end position="15"/>
    </location>
    <ligand>
        <name>ATP</name>
        <dbReference type="ChEBI" id="CHEBI:30616"/>
    </ligand>
</feature>
<comment type="function">
    <text evidence="7">Catalyzes the specific phosphorylation of the 3-hydroxyl group of shikimic acid using ATP as a cosubstrate.</text>
</comment>
<dbReference type="PRINTS" id="PR01100">
    <property type="entry name" value="SHIKIMTKNASE"/>
</dbReference>
<comment type="caution">
    <text evidence="7">Lacks conserved residue(s) required for the propagation of feature annotation.</text>
</comment>
<dbReference type="GO" id="GO:0009423">
    <property type="term" value="P:chorismate biosynthetic process"/>
    <property type="evidence" value="ECO:0007669"/>
    <property type="project" value="UniProtKB-UniRule"/>
</dbReference>
<dbReference type="Gene3D" id="3.40.50.300">
    <property type="entry name" value="P-loop containing nucleotide triphosphate hydrolases"/>
    <property type="match status" value="1"/>
</dbReference>
<keyword evidence="1 7" id="KW-0028">Amino-acid biosynthesis</keyword>
<dbReference type="GO" id="GO:0000287">
    <property type="term" value="F:magnesium ion binding"/>
    <property type="evidence" value="ECO:0007669"/>
    <property type="project" value="UniProtKB-UniRule"/>
</dbReference>
<dbReference type="GO" id="GO:0005524">
    <property type="term" value="F:ATP binding"/>
    <property type="evidence" value="ECO:0007669"/>
    <property type="project" value="UniProtKB-UniRule"/>
</dbReference>
<dbReference type="PANTHER" id="PTHR21087:SF16">
    <property type="entry name" value="SHIKIMATE KINASE 1, CHLOROPLASTIC"/>
    <property type="match status" value="1"/>
</dbReference>
<protein>
    <recommendedName>
        <fullName evidence="7">Shikimate kinase</fullName>
        <shortName evidence="7">SK</shortName>
        <ecNumber evidence="7">2.7.1.71</ecNumber>
    </recommendedName>
</protein>
<feature type="binding site" evidence="7">
    <location>
        <position position="56"/>
    </location>
    <ligand>
        <name>substrate</name>
    </ligand>
</feature>
<evidence type="ECO:0000256" key="3">
    <source>
        <dbReference type="ARBA" id="ARBA00022741"/>
    </source>
</evidence>
<comment type="subunit">
    <text evidence="7">Monomer.</text>
</comment>
<evidence type="ECO:0000256" key="2">
    <source>
        <dbReference type="ARBA" id="ARBA00022679"/>
    </source>
</evidence>
<dbReference type="EC" id="2.7.1.71" evidence="7"/>
<comment type="catalytic activity">
    <reaction evidence="7">
        <text>shikimate + ATP = 3-phosphoshikimate + ADP + H(+)</text>
        <dbReference type="Rhea" id="RHEA:13121"/>
        <dbReference type="ChEBI" id="CHEBI:15378"/>
        <dbReference type="ChEBI" id="CHEBI:30616"/>
        <dbReference type="ChEBI" id="CHEBI:36208"/>
        <dbReference type="ChEBI" id="CHEBI:145989"/>
        <dbReference type="ChEBI" id="CHEBI:456216"/>
        <dbReference type="EC" id="2.7.1.71"/>
    </reaction>
</comment>
<dbReference type="PANTHER" id="PTHR21087">
    <property type="entry name" value="SHIKIMATE KINASE"/>
    <property type="match status" value="1"/>
</dbReference>
<evidence type="ECO:0000256" key="7">
    <source>
        <dbReference type="HAMAP-Rule" id="MF_00109"/>
    </source>
</evidence>
<dbReference type="SUPFAM" id="SSF52540">
    <property type="entry name" value="P-loop containing nucleoside triphosphate hydrolases"/>
    <property type="match status" value="1"/>
</dbReference>
<evidence type="ECO:0000256" key="5">
    <source>
        <dbReference type="ARBA" id="ARBA00022840"/>
    </source>
</evidence>
<evidence type="ECO:0000313" key="8">
    <source>
        <dbReference type="EMBL" id="CUV01044.1"/>
    </source>
</evidence>
<dbReference type="InterPro" id="IPR027417">
    <property type="entry name" value="P-loop_NTPase"/>
</dbReference>
<keyword evidence="5 7" id="KW-0067">ATP-binding</keyword>
<accession>A0A0X8XVG7</accession>
<evidence type="ECO:0000256" key="1">
    <source>
        <dbReference type="ARBA" id="ARBA00022605"/>
    </source>
</evidence>
<dbReference type="GO" id="GO:0005829">
    <property type="term" value="C:cytosol"/>
    <property type="evidence" value="ECO:0007669"/>
    <property type="project" value="TreeGrafter"/>
</dbReference>
<keyword evidence="3 7" id="KW-0547">Nucleotide-binding</keyword>
<comment type="subcellular location">
    <subcellularLocation>
        <location evidence="7">Cytoplasm</location>
    </subcellularLocation>
</comment>
<comment type="similarity">
    <text evidence="7">Belongs to the shikimate kinase family.</text>
</comment>
<dbReference type="AlphaFoldDB" id="A0A0X8XVG7"/>
<organism evidence="8">
    <name type="scientific">Cellulophaga sp. An8</name>
    <dbReference type="NCBI Taxonomy" id="1719826"/>
    <lineage>
        <taxon>Bacteria</taxon>
        <taxon>Pseudomonadati</taxon>
        <taxon>Bacteroidota</taxon>
        <taxon>Flavobacteriia</taxon>
        <taxon>Flavobacteriales</taxon>
        <taxon>Flavobacteriaceae</taxon>
        <taxon>Cellulophaga</taxon>
    </lineage>
</organism>
<evidence type="ECO:0000256" key="6">
    <source>
        <dbReference type="ARBA" id="ARBA00023141"/>
    </source>
</evidence>
<proteinExistence type="inferred from homology"/>
<comment type="pathway">
    <text evidence="7">Metabolic intermediate biosynthesis; chorismate biosynthesis; chorismate from D-erythrose 4-phosphate and phosphoenolpyruvate: step 5/7.</text>
</comment>
<feature type="binding site" evidence="7">
    <location>
        <position position="79"/>
    </location>
    <ligand>
        <name>substrate</name>
    </ligand>
</feature>
<dbReference type="GO" id="GO:0009073">
    <property type="term" value="P:aromatic amino acid family biosynthetic process"/>
    <property type="evidence" value="ECO:0007669"/>
    <property type="project" value="UniProtKB-KW"/>
</dbReference>
<keyword evidence="7" id="KW-0479">Metal-binding</keyword>
<feature type="binding site" evidence="7">
    <location>
        <position position="119"/>
    </location>
    <ligand>
        <name>ATP</name>
        <dbReference type="ChEBI" id="CHEBI:30616"/>
    </ligand>
</feature>
<name>A0A0X8XVG7_9FLAO</name>
<keyword evidence="7" id="KW-0460">Magnesium</keyword>
<gene>
    <name evidence="7" type="primary">aroK</name>
</gene>
<dbReference type="InterPro" id="IPR000623">
    <property type="entry name" value="Shikimate_kinase/TSH1"/>
</dbReference>
<reference evidence="8" key="1">
    <citation type="journal article" date="2016" name="Microbiol. Res.">
        <title>Discovering novel enzymes by functional screening of plurigenomic libraries from alga-associated Flavobacteriia and Gammaproteobacteria.</title>
        <authorList>
            <person name="Martin M."/>
            <person name="Vandermies M."/>
            <person name="Joyeux C."/>
            <person name="Martin R."/>
            <person name="Barbeyron T."/>
            <person name="Michel G."/>
            <person name="Vandenbol M."/>
        </authorList>
    </citation>
    <scope>NUCLEOTIDE SEQUENCE</scope>
    <source>
        <strain evidence="8">An8</strain>
    </source>
</reference>
<keyword evidence="2 7" id="KW-0808">Transferase</keyword>
<feature type="binding site" evidence="7">
    <location>
        <position position="14"/>
    </location>
    <ligand>
        <name>Mg(2+)</name>
        <dbReference type="ChEBI" id="CHEBI:18420"/>
    </ligand>
</feature>
<dbReference type="UniPathway" id="UPA00053">
    <property type="reaction ID" value="UER00088"/>
</dbReference>
<dbReference type="GO" id="GO:0004765">
    <property type="term" value="F:shikimate kinase activity"/>
    <property type="evidence" value="ECO:0007669"/>
    <property type="project" value="UniProtKB-UniRule"/>
</dbReference>
<keyword evidence="6 7" id="KW-0057">Aromatic amino acid biosynthesis</keyword>
<dbReference type="Pfam" id="PF01202">
    <property type="entry name" value="SKI"/>
    <property type="match status" value="1"/>
</dbReference>
<feature type="binding site" evidence="7">
    <location>
        <position position="32"/>
    </location>
    <ligand>
        <name>substrate</name>
    </ligand>
</feature>
<dbReference type="EMBL" id="LN913020">
    <property type="protein sequence ID" value="CUV01044.1"/>
    <property type="molecule type" value="Genomic_DNA"/>
</dbReference>